<dbReference type="InterPro" id="IPR025263">
    <property type="entry name" value="YhdP_central"/>
</dbReference>
<dbReference type="AlphaFoldDB" id="A0A7W9ZFR1"/>
<keyword evidence="2" id="KW-0812">Transmembrane</keyword>
<feature type="transmembrane region" description="Helical" evidence="2">
    <location>
        <begin position="12"/>
        <end position="32"/>
    </location>
</feature>
<evidence type="ECO:0000313" key="5">
    <source>
        <dbReference type="Proteomes" id="UP000544872"/>
    </source>
</evidence>
<dbReference type="PANTHER" id="PTHR30441">
    <property type="entry name" value="DUF748 DOMAIN-CONTAINING PROTEIN"/>
    <property type="match status" value="1"/>
</dbReference>
<dbReference type="GO" id="GO:0005886">
    <property type="term" value="C:plasma membrane"/>
    <property type="evidence" value="ECO:0007669"/>
    <property type="project" value="TreeGrafter"/>
</dbReference>
<evidence type="ECO:0000313" key="4">
    <source>
        <dbReference type="EMBL" id="MBB6210666.1"/>
    </source>
</evidence>
<feature type="domain" description="YhdP central" evidence="3">
    <location>
        <begin position="384"/>
        <end position="725"/>
    </location>
</feature>
<feature type="compositionally biased region" description="Polar residues" evidence="1">
    <location>
        <begin position="137"/>
        <end position="147"/>
    </location>
</feature>
<feature type="compositionally biased region" description="Low complexity" evidence="1">
    <location>
        <begin position="1080"/>
        <end position="1090"/>
    </location>
</feature>
<sequence>MLHGGVKLLFRGLGVAALGALLTSGFVVWRLGQGPVRLNWLTPYLEEALSAPQAGVRLRIGSTEIAWENASRVLDLRVRDASVVDANDGVLARFSKLGLSLEPAPLLAGRIRPRAIDVFEPHLRLVRDTDGSVRLGLQSTPALSSPSLPVDPAPADQPASVPAPAPAEPETGTSQPLDLLLEALNTGDTVAGRLQSVALTDADVEVIDRLNGIVWDIPALSVDVEREATGLALTAEARLDLDARPTTLLMAGQFRNASRTLSLNVDVDSLRPAALAPLHRDLRPLSTVDFPLSGRLRLAATLEQTPVVHRVDIDLTGGSGWLRTPAPLDTDYPLMSLRLRGSYDLDRSKVALDDLSVVLDGATVTGSAAIAPAAGGGMAGSATVSVGPMTVETLKRYWPIPVAPNPREWVVANLKEGRVTTGSWTVSLAGPDLGGLDVTGLTGKAHAEAVAVSYLPPMPVATEARADLVFGMDRVELLALQGQVGTLKVTDGAIRFTDLDKYDNFADIQLAVEGPLLEALKLLDSPPLGYPRKLGLDPAKAKGDTATTLSLKFPLLQNLSLEDLKVRADAKVRNGVLKGAVFGQDLTEGDIALGVDTTALDAKGKARIGGVPMEFTWRENFSGKPFSSRYTATAQVAEDKRGMFGLTFPPFTPTYIGGPATASLVYTVNRNRMSVLDVQADLAEARLWIPGFEFEKPVGKPAQATAQVLLKGDQIAEVPKFRVTADGLVLEGAVALTANQDLQSVTLSEGTIGDTLLTGTLKRMKDRDGFEVDARGPYLDATPFLGTKTVEGAPPKQPAPLPEVAADGSIDDGLPPLVLRGFFETVKTSEDTRTGKTGFVTALQASANRSGGRWQTARIEANVKGGGPVALVLGPDPEGKARRRFTARTDDAGALLRAMDILGTMRGGTLWAEGFVSPRGVSEGTLSIDGYRLVDAPILAKLLSVAALGGILDALTGEGISFDRLEAPFVYDSDRDHVQFRQFRTFGTTLGLTGSGSMDFRSNRIDGAGTMVPFFMVNSLVGRIPLLGDLLTGFEKDGGLFAAGYTVRGAVSDPDISVNPLSALAPGFLRKLFTFDFGSSTPDPAGTATPPGGGTPPEPPSVPSNGAGG</sequence>
<dbReference type="Pfam" id="PF13116">
    <property type="entry name" value="YhdP"/>
    <property type="match status" value="1"/>
</dbReference>
<dbReference type="InterPro" id="IPR052894">
    <property type="entry name" value="AsmA-related"/>
</dbReference>
<feature type="region of interest" description="Disordered" evidence="1">
    <location>
        <begin position="1080"/>
        <end position="1109"/>
    </location>
</feature>
<gene>
    <name evidence="4" type="ORF">FHS48_002091</name>
</gene>
<dbReference type="EMBL" id="JACIIX010000007">
    <property type="protein sequence ID" value="MBB6210666.1"/>
    <property type="molecule type" value="Genomic_DNA"/>
</dbReference>
<accession>A0A7W9ZFR1</accession>
<protein>
    <recommendedName>
        <fullName evidence="3">YhdP central domain-containing protein</fullName>
    </recommendedName>
</protein>
<dbReference type="PANTHER" id="PTHR30441:SF4">
    <property type="entry name" value="PROTEIN ASMA"/>
    <property type="match status" value="1"/>
</dbReference>
<organism evidence="4 5">
    <name type="scientific">Novispirillum itersonii</name>
    <name type="common">Aquaspirillum itersonii</name>
    <dbReference type="NCBI Taxonomy" id="189"/>
    <lineage>
        <taxon>Bacteria</taxon>
        <taxon>Pseudomonadati</taxon>
        <taxon>Pseudomonadota</taxon>
        <taxon>Alphaproteobacteria</taxon>
        <taxon>Rhodospirillales</taxon>
        <taxon>Novispirillaceae</taxon>
        <taxon>Novispirillum</taxon>
    </lineage>
</organism>
<keyword evidence="5" id="KW-1185">Reference proteome</keyword>
<dbReference type="RefSeq" id="WP_184263496.1">
    <property type="nucleotide sequence ID" value="NZ_JACIIX010000007.1"/>
</dbReference>
<reference evidence="4 5" key="1">
    <citation type="submission" date="2020-08" db="EMBL/GenBank/DDBJ databases">
        <title>Genomic Encyclopedia of Type Strains, Phase IV (KMG-IV): sequencing the most valuable type-strain genomes for metagenomic binning, comparative biology and taxonomic classification.</title>
        <authorList>
            <person name="Goeker M."/>
        </authorList>
    </citation>
    <scope>NUCLEOTIDE SEQUENCE [LARGE SCALE GENOMIC DNA]</scope>
    <source>
        <strain evidence="4 5">DSM 11590</strain>
    </source>
</reference>
<feature type="compositionally biased region" description="Pro residues" evidence="1">
    <location>
        <begin position="1093"/>
        <end position="1102"/>
    </location>
</feature>
<keyword evidence="2" id="KW-1133">Transmembrane helix</keyword>
<dbReference type="Proteomes" id="UP000544872">
    <property type="component" value="Unassembled WGS sequence"/>
</dbReference>
<evidence type="ECO:0000259" key="3">
    <source>
        <dbReference type="Pfam" id="PF13116"/>
    </source>
</evidence>
<feature type="region of interest" description="Disordered" evidence="1">
    <location>
        <begin position="136"/>
        <end position="173"/>
    </location>
</feature>
<evidence type="ECO:0000256" key="1">
    <source>
        <dbReference type="SAM" id="MobiDB-lite"/>
    </source>
</evidence>
<comment type="caution">
    <text evidence="4">The sequence shown here is derived from an EMBL/GenBank/DDBJ whole genome shotgun (WGS) entry which is preliminary data.</text>
</comment>
<name>A0A7W9ZFR1_NOVIT</name>
<dbReference type="GO" id="GO:0090313">
    <property type="term" value="P:regulation of protein targeting to membrane"/>
    <property type="evidence" value="ECO:0007669"/>
    <property type="project" value="TreeGrafter"/>
</dbReference>
<keyword evidence="2" id="KW-0472">Membrane</keyword>
<evidence type="ECO:0000256" key="2">
    <source>
        <dbReference type="SAM" id="Phobius"/>
    </source>
</evidence>
<proteinExistence type="predicted"/>